<accession>A0A1I2LW27</accession>
<feature type="domain" description="Nucleoside transporter/FeoB GTPase Gate" evidence="2">
    <location>
        <begin position="139"/>
        <end position="236"/>
    </location>
</feature>
<keyword evidence="1" id="KW-0472">Membrane</keyword>
<name>A0A1I2LW27_9CLOT</name>
<evidence type="ECO:0000256" key="1">
    <source>
        <dbReference type="SAM" id="Phobius"/>
    </source>
</evidence>
<dbReference type="Proteomes" id="UP000182135">
    <property type="component" value="Unassembled WGS sequence"/>
</dbReference>
<feature type="transmembrane region" description="Helical" evidence="1">
    <location>
        <begin position="431"/>
        <end position="452"/>
    </location>
</feature>
<feature type="transmembrane region" description="Helical" evidence="1">
    <location>
        <begin position="98"/>
        <end position="118"/>
    </location>
</feature>
<protein>
    <submittedName>
        <fullName evidence="3">Nucleoside recognition GATE domain-containing membrane protein YjiH</fullName>
    </submittedName>
</protein>
<dbReference type="STRING" id="1529.SAMN04487885_11162"/>
<dbReference type="AlphaFoldDB" id="A0A1I2LW27"/>
<dbReference type="Pfam" id="PF07670">
    <property type="entry name" value="Gate"/>
    <property type="match status" value="1"/>
</dbReference>
<reference evidence="3 4" key="1">
    <citation type="submission" date="2016-10" db="EMBL/GenBank/DDBJ databases">
        <authorList>
            <person name="de Groot N.N."/>
        </authorList>
    </citation>
    <scope>NUCLEOTIDE SEQUENCE [LARGE SCALE GENOMIC DNA]</scope>
    <source>
        <strain evidence="3 4">NLAE-zl-G419</strain>
    </source>
</reference>
<sequence>MEAKLSNRSLNKTLKFLIPSIIGVLLFMIPVKNAEGDITIVVAILSNLLTNALGESLVYIVTGLICISTIGSIITKAMKPKFIVENEFLNSIFNVNNIWLMVRILGTVFCISSLLGVGPEFIWSDSTGRFVLDELITLLFSIFFFAGLLLPLLLNFGLLEFCGILLTKVMRPIFTLPGRSSIDCITSWLGDGTLGVMLTSKQYEDGFYSEREAAIVSTTFSAVSITFSLVVISQVGLSHLFIPFYLTVSFAGIVAAIIIPRIPPLSKIPDNYYNNQKNQNQEVIPEGHSSFSWAFENALERADKNSDVQSFCRDGLKNVLDMWLGVLPVVMGMATLALIIAEYTPIFQFLGTPFIPVLKLLQVPEAVAASQTLIVGFADMLLPSVLASATITSEMTKFIIACTSVTQLIYMSEVGGVLLGSKIPVSLKNLLIIFVERTLVTLPIIVLFANIIF</sequence>
<dbReference type="RefSeq" id="WP_027638455.1">
    <property type="nucleotide sequence ID" value="NZ_BAAACD010000044.1"/>
</dbReference>
<dbReference type="eggNOG" id="COG3314">
    <property type="taxonomic scope" value="Bacteria"/>
</dbReference>
<feature type="transmembrane region" description="Helical" evidence="1">
    <location>
        <begin position="213"/>
        <end position="234"/>
    </location>
</feature>
<keyword evidence="4" id="KW-1185">Reference proteome</keyword>
<feature type="transmembrane region" description="Helical" evidence="1">
    <location>
        <begin position="323"/>
        <end position="346"/>
    </location>
</feature>
<gene>
    <name evidence="3" type="ORF">SAMN04487885_11162</name>
</gene>
<feature type="transmembrane region" description="Helical" evidence="1">
    <location>
        <begin position="366"/>
        <end position="386"/>
    </location>
</feature>
<dbReference type="InterPro" id="IPR011642">
    <property type="entry name" value="Gate_dom"/>
</dbReference>
<organism evidence="3 4">
    <name type="scientific">Clostridium cadaveris</name>
    <dbReference type="NCBI Taxonomy" id="1529"/>
    <lineage>
        <taxon>Bacteria</taxon>
        <taxon>Bacillati</taxon>
        <taxon>Bacillota</taxon>
        <taxon>Clostridia</taxon>
        <taxon>Eubacteriales</taxon>
        <taxon>Clostridiaceae</taxon>
        <taxon>Clostridium</taxon>
    </lineage>
</organism>
<proteinExistence type="predicted"/>
<dbReference type="EMBL" id="FOOE01000011">
    <property type="protein sequence ID" value="SFF81276.1"/>
    <property type="molecule type" value="Genomic_DNA"/>
</dbReference>
<feature type="transmembrane region" description="Helical" evidence="1">
    <location>
        <begin position="398"/>
        <end position="419"/>
    </location>
</feature>
<dbReference type="GeneID" id="90546345"/>
<evidence type="ECO:0000259" key="2">
    <source>
        <dbReference type="Pfam" id="PF07670"/>
    </source>
</evidence>
<feature type="transmembrane region" description="Helical" evidence="1">
    <location>
        <begin position="138"/>
        <end position="166"/>
    </location>
</feature>
<feature type="transmembrane region" description="Helical" evidence="1">
    <location>
        <begin position="12"/>
        <end position="31"/>
    </location>
</feature>
<evidence type="ECO:0000313" key="3">
    <source>
        <dbReference type="EMBL" id="SFF81276.1"/>
    </source>
</evidence>
<keyword evidence="1" id="KW-0812">Transmembrane</keyword>
<feature type="transmembrane region" description="Helical" evidence="1">
    <location>
        <begin position="57"/>
        <end position="77"/>
    </location>
</feature>
<evidence type="ECO:0000313" key="4">
    <source>
        <dbReference type="Proteomes" id="UP000182135"/>
    </source>
</evidence>
<keyword evidence="1" id="KW-1133">Transmembrane helix</keyword>
<feature type="transmembrane region" description="Helical" evidence="1">
    <location>
        <begin position="240"/>
        <end position="259"/>
    </location>
</feature>